<keyword evidence="2" id="KW-1185">Reference proteome</keyword>
<dbReference type="STRING" id="402384.HM131_04940"/>
<gene>
    <name evidence="1" type="ORF">HM131_04940</name>
</gene>
<sequence>MNVKTMWVDENKALGIVEVEDRTFGSAFHPVKYVAPNKGEFLVINRLWYTTYNGAREFFRAKTNAHIISGRLKKMKAG</sequence>
<proteinExistence type="predicted"/>
<protein>
    <submittedName>
        <fullName evidence="1">Uncharacterized protein</fullName>
    </submittedName>
</protein>
<name>A0A1W5ZSC8_9BACI</name>
<dbReference type="AlphaFoldDB" id="A0A1W5ZSC8"/>
<dbReference type="EMBL" id="CP020772">
    <property type="protein sequence ID" value="ARI76220.1"/>
    <property type="molecule type" value="Genomic_DNA"/>
</dbReference>
<organism evidence="1 2">
    <name type="scientific">Halobacillus mangrovi</name>
    <dbReference type="NCBI Taxonomy" id="402384"/>
    <lineage>
        <taxon>Bacteria</taxon>
        <taxon>Bacillati</taxon>
        <taxon>Bacillota</taxon>
        <taxon>Bacilli</taxon>
        <taxon>Bacillales</taxon>
        <taxon>Bacillaceae</taxon>
        <taxon>Halobacillus</taxon>
    </lineage>
</organism>
<dbReference type="RefSeq" id="WP_085028536.1">
    <property type="nucleotide sequence ID" value="NZ_CP020772.1"/>
</dbReference>
<dbReference type="KEGG" id="hmn:HM131_04940"/>
<evidence type="ECO:0000313" key="1">
    <source>
        <dbReference type="EMBL" id="ARI76220.1"/>
    </source>
</evidence>
<accession>A0A1W5ZSC8</accession>
<dbReference type="OrthoDB" id="2973472at2"/>
<dbReference type="Proteomes" id="UP000192527">
    <property type="component" value="Chromosome"/>
</dbReference>
<evidence type="ECO:0000313" key="2">
    <source>
        <dbReference type="Proteomes" id="UP000192527"/>
    </source>
</evidence>
<reference evidence="1 2" key="1">
    <citation type="submission" date="2017-04" db="EMBL/GenBank/DDBJ databases">
        <title>The whole genome sequencing and assembly of Halobacillus mangrovi strain.</title>
        <authorList>
            <person name="Lee S.-J."/>
            <person name="Park M.-K."/>
            <person name="Kim J.-Y."/>
            <person name="Lee Y.-J."/>
            <person name="Yi H."/>
            <person name="Bahn Y.-S."/>
            <person name="Kim J.F."/>
            <person name="Lee D.-W."/>
        </authorList>
    </citation>
    <scope>NUCLEOTIDE SEQUENCE [LARGE SCALE GENOMIC DNA]</scope>
    <source>
        <strain evidence="1 2">KTB 131</strain>
    </source>
</reference>